<dbReference type="EMBL" id="JAASRO010000001">
    <property type="protein sequence ID" value="NIK57871.1"/>
    <property type="molecule type" value="Genomic_DNA"/>
</dbReference>
<dbReference type="Proteomes" id="UP000555407">
    <property type="component" value="Unassembled WGS sequence"/>
</dbReference>
<sequence>MSWLIAQVWILLLVAFVLGSAAAWLLHRLRPTRGVR</sequence>
<reference evidence="2 3" key="1">
    <citation type="submission" date="2020-03" db="EMBL/GenBank/DDBJ databases">
        <title>Sequencing the genomes of 1000 actinobacteria strains.</title>
        <authorList>
            <person name="Klenk H.-P."/>
        </authorList>
    </citation>
    <scope>NUCLEOTIDE SEQUENCE [LARGE SCALE GENOMIC DNA]</scope>
    <source>
        <strain evidence="2 3">DSM 45490</strain>
    </source>
</reference>
<evidence type="ECO:0000313" key="2">
    <source>
        <dbReference type="EMBL" id="NIK57871.1"/>
    </source>
</evidence>
<evidence type="ECO:0000256" key="1">
    <source>
        <dbReference type="SAM" id="Phobius"/>
    </source>
</evidence>
<accession>A0A7X5VBP7</accession>
<keyword evidence="1" id="KW-0812">Transmembrane</keyword>
<dbReference type="AlphaFoldDB" id="A0A7X5VBP7"/>
<feature type="transmembrane region" description="Helical" evidence="1">
    <location>
        <begin position="6"/>
        <end position="26"/>
    </location>
</feature>
<keyword evidence="1" id="KW-0472">Membrane</keyword>
<evidence type="ECO:0000313" key="3">
    <source>
        <dbReference type="Proteomes" id="UP000555407"/>
    </source>
</evidence>
<proteinExistence type="predicted"/>
<keyword evidence="3" id="KW-1185">Reference proteome</keyword>
<organism evidence="2 3">
    <name type="scientific">Kribbella shirazensis</name>
    <dbReference type="NCBI Taxonomy" id="1105143"/>
    <lineage>
        <taxon>Bacteria</taxon>
        <taxon>Bacillati</taxon>
        <taxon>Actinomycetota</taxon>
        <taxon>Actinomycetes</taxon>
        <taxon>Propionibacteriales</taxon>
        <taxon>Kribbellaceae</taxon>
        <taxon>Kribbella</taxon>
    </lineage>
</organism>
<protein>
    <submittedName>
        <fullName evidence="2">Uncharacterized protein</fullName>
    </submittedName>
</protein>
<gene>
    <name evidence="2" type="ORF">BJY22_003588</name>
</gene>
<name>A0A7X5VBP7_9ACTN</name>
<comment type="caution">
    <text evidence="2">The sequence shown here is derived from an EMBL/GenBank/DDBJ whole genome shotgun (WGS) entry which is preliminary data.</text>
</comment>
<keyword evidence="1" id="KW-1133">Transmembrane helix</keyword>